<comment type="caution">
    <text evidence="7">The sequence shown here is derived from an EMBL/GenBank/DDBJ whole genome shotgun (WGS) entry which is preliminary data.</text>
</comment>
<evidence type="ECO:0000256" key="2">
    <source>
        <dbReference type="ARBA" id="ARBA00010139"/>
    </source>
</evidence>
<keyword evidence="5" id="KW-0560">Oxidoreductase</keyword>
<comment type="similarity">
    <text evidence="2">Belongs to the FAD-binding monooxygenase family.</text>
</comment>
<organism evidence="7 8">
    <name type="scientific">Nocardioides marmoribigeumensis</name>
    <dbReference type="NCBI Taxonomy" id="433649"/>
    <lineage>
        <taxon>Bacteria</taxon>
        <taxon>Bacillati</taxon>
        <taxon>Actinomycetota</taxon>
        <taxon>Actinomycetes</taxon>
        <taxon>Propionibacteriales</taxon>
        <taxon>Nocardioidaceae</taxon>
        <taxon>Nocardioides</taxon>
    </lineage>
</organism>
<keyword evidence="4" id="KW-0274">FAD</keyword>
<dbReference type="EMBL" id="JAVDYG010000001">
    <property type="protein sequence ID" value="MDR7361199.1"/>
    <property type="molecule type" value="Genomic_DNA"/>
</dbReference>
<dbReference type="RefSeq" id="WP_310298797.1">
    <property type="nucleotide sequence ID" value="NZ_BAAAPS010000014.1"/>
</dbReference>
<protein>
    <submittedName>
        <fullName evidence="7">Cation diffusion facilitator CzcD-associated flavoprotein CzcO</fullName>
    </submittedName>
</protein>
<dbReference type="InterPro" id="IPR020946">
    <property type="entry name" value="Flavin_mOase-like"/>
</dbReference>
<keyword evidence="8" id="KW-1185">Reference proteome</keyword>
<evidence type="ECO:0000313" key="8">
    <source>
        <dbReference type="Proteomes" id="UP001183648"/>
    </source>
</evidence>
<proteinExistence type="inferred from homology"/>
<gene>
    <name evidence="7" type="ORF">J2S63_000752</name>
</gene>
<dbReference type="PANTHER" id="PTHR43872:SF1">
    <property type="entry name" value="MONOOXYGENASE, PUTATIVE (AFU_ORTHOLOGUE AFUA_8G02570)-RELATED"/>
    <property type="match status" value="1"/>
</dbReference>
<dbReference type="PANTHER" id="PTHR43872">
    <property type="entry name" value="MONOOXYGENASE, PUTATIVE (AFU_ORTHOLOGUE AFUA_8G02570)-RELATED"/>
    <property type="match status" value="1"/>
</dbReference>
<evidence type="ECO:0000256" key="4">
    <source>
        <dbReference type="ARBA" id="ARBA00022827"/>
    </source>
</evidence>
<dbReference type="InterPro" id="IPR051820">
    <property type="entry name" value="FAD-binding_MO"/>
</dbReference>
<evidence type="ECO:0000256" key="6">
    <source>
        <dbReference type="ARBA" id="ARBA00023033"/>
    </source>
</evidence>
<name>A0ABU2BT72_9ACTN</name>
<sequence>MARRTAERLDLVVVGAGLSGIGAAHHFSTAFPDRSYAVLEGRGAMGGTWDLFRYPGVRSDSDMVTLGYSFRPWTDPTTMAGGDAIRDYIRDTAREGGIDGHVRYHHRVLAADWSSEDGEWRLTVERGAPDEEPVTEEIRASFLMGCTGYYRYDQGYTPELPGQDDFRGQLVHPQHWPEDLDYTGKRVVVIGSGATAITLVPALTDRAEHVTMLQRTPTYITSLPAEDPFFTSRLGRALPEGLRYRVARTKNVVLQSFFYQLARRRPDTVRAMLRKATMRQVPDVDVDTHFNPPYNPWDQRLCVVPGGDLFRALRKEKASVVTDRIARLDATGILLESGEHLEADIVVTATGLNLLAFGGIDVRVDGKPVDLPQTMVYRGAMLSGVPNFAFVVGYTNASWTLKADLVCGYVMRLLGHMQRAGQAVVTPTREPDVEEAPFLDFASGYVQRSVADFPRQGSREPWKLRQNYFYDAWKLGRASFEDSALSFSNPSHEPDPESSLTR</sequence>
<dbReference type="SUPFAM" id="SSF51905">
    <property type="entry name" value="FAD/NAD(P)-binding domain"/>
    <property type="match status" value="1"/>
</dbReference>
<accession>A0ABU2BT72</accession>
<evidence type="ECO:0000256" key="3">
    <source>
        <dbReference type="ARBA" id="ARBA00022630"/>
    </source>
</evidence>
<comment type="cofactor">
    <cofactor evidence="1">
        <name>FAD</name>
        <dbReference type="ChEBI" id="CHEBI:57692"/>
    </cofactor>
</comment>
<reference evidence="7 8" key="1">
    <citation type="submission" date="2023-07" db="EMBL/GenBank/DDBJ databases">
        <title>Sequencing the genomes of 1000 actinobacteria strains.</title>
        <authorList>
            <person name="Klenk H.-P."/>
        </authorList>
    </citation>
    <scope>NUCLEOTIDE SEQUENCE [LARGE SCALE GENOMIC DNA]</scope>
    <source>
        <strain evidence="7 8">DSM 19426</strain>
    </source>
</reference>
<dbReference type="Proteomes" id="UP001183648">
    <property type="component" value="Unassembled WGS sequence"/>
</dbReference>
<evidence type="ECO:0000256" key="1">
    <source>
        <dbReference type="ARBA" id="ARBA00001974"/>
    </source>
</evidence>
<keyword evidence="3" id="KW-0285">Flavoprotein</keyword>
<evidence type="ECO:0000313" key="7">
    <source>
        <dbReference type="EMBL" id="MDR7361199.1"/>
    </source>
</evidence>
<dbReference type="Pfam" id="PF00743">
    <property type="entry name" value="FMO-like"/>
    <property type="match status" value="1"/>
</dbReference>
<keyword evidence="6" id="KW-0503">Monooxygenase</keyword>
<dbReference type="Gene3D" id="3.50.50.60">
    <property type="entry name" value="FAD/NAD(P)-binding domain"/>
    <property type="match status" value="2"/>
</dbReference>
<dbReference type="InterPro" id="IPR036188">
    <property type="entry name" value="FAD/NAD-bd_sf"/>
</dbReference>
<evidence type="ECO:0000256" key="5">
    <source>
        <dbReference type="ARBA" id="ARBA00023002"/>
    </source>
</evidence>